<dbReference type="EMBL" id="JAJAGQ010000022">
    <property type="protein sequence ID" value="KAJ8529046.1"/>
    <property type="molecule type" value="Genomic_DNA"/>
</dbReference>
<sequence>MGHSRSLCLPHGDEGIQGEPNASQTNPNETPAAETTPLQTPPTNTSPSQFSATNSSTSQTVAPETSPPQTAAGETADPVSSDHVEEGSDLTDSSFEFDHVAVFDDLDVDDESDVHEKVRTFRVERRAEREGFDETEPNNKGLEGRVGGDEPFYYSYEAYSCKTDEYDGQKGEIYSTTRNTPSVRYFILKMLCFEEEEFK</sequence>
<proteinExistence type="predicted"/>
<dbReference type="Proteomes" id="UP001152561">
    <property type="component" value="Unassembled WGS sequence"/>
</dbReference>
<reference evidence="3" key="1">
    <citation type="journal article" date="2023" name="Proc. Natl. Acad. Sci. U.S.A.">
        <title>Genomic and structural basis for evolution of tropane alkaloid biosynthesis.</title>
        <authorList>
            <person name="Wanga Y.-J."/>
            <person name="Taina T."/>
            <person name="Yua J.-Y."/>
            <person name="Lia J."/>
            <person name="Xua B."/>
            <person name="Chenc J."/>
            <person name="D'Auriad J.C."/>
            <person name="Huanga J.-P."/>
            <person name="Huanga S.-X."/>
        </authorList>
    </citation>
    <scope>NUCLEOTIDE SEQUENCE [LARGE SCALE GENOMIC DNA]</scope>
    <source>
        <strain evidence="3">cv. KIB-2019</strain>
    </source>
</reference>
<organism evidence="2 3">
    <name type="scientific">Anisodus acutangulus</name>
    <dbReference type="NCBI Taxonomy" id="402998"/>
    <lineage>
        <taxon>Eukaryota</taxon>
        <taxon>Viridiplantae</taxon>
        <taxon>Streptophyta</taxon>
        <taxon>Embryophyta</taxon>
        <taxon>Tracheophyta</taxon>
        <taxon>Spermatophyta</taxon>
        <taxon>Magnoliopsida</taxon>
        <taxon>eudicotyledons</taxon>
        <taxon>Gunneridae</taxon>
        <taxon>Pentapetalae</taxon>
        <taxon>asterids</taxon>
        <taxon>lamiids</taxon>
        <taxon>Solanales</taxon>
        <taxon>Solanaceae</taxon>
        <taxon>Solanoideae</taxon>
        <taxon>Hyoscyameae</taxon>
        <taxon>Anisodus</taxon>
    </lineage>
</organism>
<dbReference type="AlphaFoldDB" id="A0A9Q1QVQ6"/>
<comment type="caution">
    <text evidence="2">The sequence shown here is derived from an EMBL/GenBank/DDBJ whole genome shotgun (WGS) entry which is preliminary data.</text>
</comment>
<keyword evidence="3" id="KW-1185">Reference proteome</keyword>
<accession>A0A9Q1QVQ6</accession>
<protein>
    <submittedName>
        <fullName evidence="2">Uncharacterized protein</fullName>
    </submittedName>
</protein>
<evidence type="ECO:0000313" key="3">
    <source>
        <dbReference type="Proteomes" id="UP001152561"/>
    </source>
</evidence>
<feature type="compositionally biased region" description="Polar residues" evidence="1">
    <location>
        <begin position="36"/>
        <end position="69"/>
    </location>
</feature>
<feature type="compositionally biased region" description="Polar residues" evidence="1">
    <location>
        <begin position="20"/>
        <end position="29"/>
    </location>
</feature>
<feature type="region of interest" description="Disordered" evidence="1">
    <location>
        <begin position="1"/>
        <end position="92"/>
    </location>
</feature>
<feature type="region of interest" description="Disordered" evidence="1">
    <location>
        <begin position="126"/>
        <end position="147"/>
    </location>
</feature>
<name>A0A9Q1QVQ6_9SOLA</name>
<gene>
    <name evidence="2" type="ORF">K7X08_035881</name>
</gene>
<dbReference type="OrthoDB" id="1660333at2759"/>
<evidence type="ECO:0000256" key="1">
    <source>
        <dbReference type="SAM" id="MobiDB-lite"/>
    </source>
</evidence>
<evidence type="ECO:0000313" key="2">
    <source>
        <dbReference type="EMBL" id="KAJ8529046.1"/>
    </source>
</evidence>